<comment type="caution">
    <text evidence="1">The sequence shown here is derived from an EMBL/GenBank/DDBJ whole genome shotgun (WGS) entry which is preliminary data.</text>
</comment>
<dbReference type="EMBL" id="JAATIP010000299">
    <property type="protein sequence ID" value="KAF4353236.1"/>
    <property type="molecule type" value="Genomic_DNA"/>
</dbReference>
<gene>
    <name evidence="1" type="ORF">F8388_014704</name>
</gene>
<accession>A0A7J6E4K8</accession>
<reference evidence="1 2" key="1">
    <citation type="journal article" date="2020" name="bioRxiv">
        <title>Sequence and annotation of 42 cannabis genomes reveals extensive copy number variation in cannabinoid synthesis and pathogen resistance genes.</title>
        <authorList>
            <person name="Mckernan K.J."/>
            <person name="Helbert Y."/>
            <person name="Kane L.T."/>
            <person name="Ebling H."/>
            <person name="Zhang L."/>
            <person name="Liu B."/>
            <person name="Eaton Z."/>
            <person name="Mclaughlin S."/>
            <person name="Kingan S."/>
            <person name="Baybayan P."/>
            <person name="Concepcion G."/>
            <person name="Jordan M."/>
            <person name="Riva A."/>
            <person name="Barbazuk W."/>
            <person name="Harkins T."/>
        </authorList>
    </citation>
    <scope>NUCLEOTIDE SEQUENCE [LARGE SCALE GENOMIC DNA]</scope>
    <source>
        <strain evidence="2">cv. Jamaican Lion 4</strain>
        <tissue evidence="1">Leaf</tissue>
    </source>
</reference>
<evidence type="ECO:0000313" key="2">
    <source>
        <dbReference type="Proteomes" id="UP000525078"/>
    </source>
</evidence>
<proteinExistence type="predicted"/>
<dbReference type="AlphaFoldDB" id="A0A7J6E4K8"/>
<name>A0A7J6E4K8_CANSA</name>
<evidence type="ECO:0000313" key="1">
    <source>
        <dbReference type="EMBL" id="KAF4353236.1"/>
    </source>
</evidence>
<organism evidence="1 2">
    <name type="scientific">Cannabis sativa</name>
    <name type="common">Hemp</name>
    <name type="synonym">Marijuana</name>
    <dbReference type="NCBI Taxonomy" id="3483"/>
    <lineage>
        <taxon>Eukaryota</taxon>
        <taxon>Viridiplantae</taxon>
        <taxon>Streptophyta</taxon>
        <taxon>Embryophyta</taxon>
        <taxon>Tracheophyta</taxon>
        <taxon>Spermatophyta</taxon>
        <taxon>Magnoliopsida</taxon>
        <taxon>eudicotyledons</taxon>
        <taxon>Gunneridae</taxon>
        <taxon>Pentapetalae</taxon>
        <taxon>rosids</taxon>
        <taxon>fabids</taxon>
        <taxon>Rosales</taxon>
        <taxon>Cannabaceae</taxon>
        <taxon>Cannabis</taxon>
    </lineage>
</organism>
<protein>
    <submittedName>
        <fullName evidence="1">Uncharacterized protein</fullName>
    </submittedName>
</protein>
<sequence length="118" mass="13224">MVSFLPNALSFSIFLYCSVTNFPKIETCLLHHSSSSSHCAWRCGCSDLPSSLVFRIIFHKISLNSRKLRNVCAFQFSFIFDGGALGNLHLHFLEDAVSCHSRAKNWVSGILLEGSKNR</sequence>
<dbReference type="Proteomes" id="UP000525078">
    <property type="component" value="Unassembled WGS sequence"/>
</dbReference>